<name>A0A6C0K7Q6_9ZZZZ</name>
<evidence type="ECO:0000313" key="2">
    <source>
        <dbReference type="EMBL" id="QHU12154.1"/>
    </source>
</evidence>
<protein>
    <submittedName>
        <fullName evidence="2">Uncharacterized protein</fullName>
    </submittedName>
</protein>
<evidence type="ECO:0000256" key="1">
    <source>
        <dbReference type="SAM" id="Phobius"/>
    </source>
</evidence>
<dbReference type="EMBL" id="MN740798">
    <property type="protein sequence ID" value="QHU12154.1"/>
    <property type="molecule type" value="Genomic_DNA"/>
</dbReference>
<keyword evidence="1" id="KW-0472">Membrane</keyword>
<keyword evidence="1" id="KW-1133">Transmembrane helix</keyword>
<keyword evidence="1" id="KW-0812">Transmembrane</keyword>
<feature type="transmembrane region" description="Helical" evidence="1">
    <location>
        <begin position="6"/>
        <end position="28"/>
    </location>
</feature>
<dbReference type="AlphaFoldDB" id="A0A6C0K7Q6"/>
<accession>A0A6C0K7Q6</accession>
<proteinExistence type="predicted"/>
<organism evidence="2">
    <name type="scientific">viral metagenome</name>
    <dbReference type="NCBI Taxonomy" id="1070528"/>
    <lineage>
        <taxon>unclassified sequences</taxon>
        <taxon>metagenomes</taxon>
        <taxon>organismal metagenomes</taxon>
    </lineage>
</organism>
<sequence length="149" mass="16676">MASEEDNIIFIFVIVVMVVSAAAIFPCFQKLKREGFRNKCQGVGYPTTQLCTVPLTTLEPLRPGPGEATLSKPREPYHLLGDHLPQAAEDERIANLTSECSYIADGQRLIEKTGSYGQVTNNYRHKMPDNGTTWRHELSVSFYKGDNRA</sequence>
<reference evidence="2" key="1">
    <citation type="journal article" date="2020" name="Nature">
        <title>Giant virus diversity and host interactions through global metagenomics.</title>
        <authorList>
            <person name="Schulz F."/>
            <person name="Roux S."/>
            <person name="Paez-Espino D."/>
            <person name="Jungbluth S."/>
            <person name="Walsh D.A."/>
            <person name="Denef V.J."/>
            <person name="McMahon K.D."/>
            <person name="Konstantinidis K.T."/>
            <person name="Eloe-Fadrosh E.A."/>
            <person name="Kyrpides N.C."/>
            <person name="Woyke T."/>
        </authorList>
    </citation>
    <scope>NUCLEOTIDE SEQUENCE</scope>
    <source>
        <strain evidence="2">GVMAG-S-1101171-110</strain>
    </source>
</reference>